<feature type="transmembrane region" description="Helical" evidence="1">
    <location>
        <begin position="165"/>
        <end position="184"/>
    </location>
</feature>
<gene>
    <name evidence="2" type="ORF">Q31b_54860</name>
</gene>
<name>A0A5C6DCN2_9BACT</name>
<dbReference type="Proteomes" id="UP000315471">
    <property type="component" value="Unassembled WGS sequence"/>
</dbReference>
<keyword evidence="3" id="KW-1185">Reference proteome</keyword>
<organism evidence="2 3">
    <name type="scientific">Novipirellula aureliae</name>
    <dbReference type="NCBI Taxonomy" id="2527966"/>
    <lineage>
        <taxon>Bacteria</taxon>
        <taxon>Pseudomonadati</taxon>
        <taxon>Planctomycetota</taxon>
        <taxon>Planctomycetia</taxon>
        <taxon>Pirellulales</taxon>
        <taxon>Pirellulaceae</taxon>
        <taxon>Novipirellula</taxon>
    </lineage>
</organism>
<accession>A0A5C6DCN2</accession>
<sequence>MNFQNMTEPTPNDARPLDSDCVEQTGPWPFVTRRVYRLADPSRRIWSSRHHRKGLLVRDLSEIEQLGSILIRCLWLPGKLNWWIGIVFTIGSLLFALASVLSLSPSFAGKWSLDAEQINAIFFAGSIPFTTAAYLQLYQAANVSPFWPDGTSAGRRRSLIGWRPFDIGWLSAALQFVGTILFNFNTFDAMIPAINWFQQDLLIWVPNIVGSILFLASGHLAFIETCHSHWSWQPKSISWWVVFTGLLGCMGFMISALFAISFPTAHPAAITLSIGFTLLGAIGFLVSSLLMLPETVDANGMPYRPNIKNSHRIGD</sequence>
<dbReference type="EMBL" id="SJPY01000011">
    <property type="protein sequence ID" value="TWU34532.1"/>
    <property type="molecule type" value="Genomic_DNA"/>
</dbReference>
<keyword evidence="1" id="KW-0812">Transmembrane</keyword>
<feature type="transmembrane region" description="Helical" evidence="1">
    <location>
        <begin position="237"/>
        <end position="262"/>
    </location>
</feature>
<comment type="caution">
    <text evidence="2">The sequence shown here is derived from an EMBL/GenBank/DDBJ whole genome shotgun (WGS) entry which is preliminary data.</text>
</comment>
<keyword evidence="1" id="KW-1133">Transmembrane helix</keyword>
<feature type="transmembrane region" description="Helical" evidence="1">
    <location>
        <begin position="82"/>
        <end position="103"/>
    </location>
</feature>
<evidence type="ECO:0000256" key="1">
    <source>
        <dbReference type="SAM" id="Phobius"/>
    </source>
</evidence>
<evidence type="ECO:0000313" key="3">
    <source>
        <dbReference type="Proteomes" id="UP000315471"/>
    </source>
</evidence>
<evidence type="ECO:0008006" key="4">
    <source>
        <dbReference type="Google" id="ProtNLM"/>
    </source>
</evidence>
<protein>
    <recommendedName>
        <fullName evidence="4">YrhK domain-containing protein</fullName>
    </recommendedName>
</protein>
<dbReference type="AlphaFoldDB" id="A0A5C6DCN2"/>
<feature type="transmembrane region" description="Helical" evidence="1">
    <location>
        <begin position="268"/>
        <end position="292"/>
    </location>
</feature>
<evidence type="ECO:0000313" key="2">
    <source>
        <dbReference type="EMBL" id="TWU34532.1"/>
    </source>
</evidence>
<proteinExistence type="predicted"/>
<reference evidence="2 3" key="1">
    <citation type="submission" date="2019-02" db="EMBL/GenBank/DDBJ databases">
        <title>Deep-cultivation of Planctomycetes and their phenomic and genomic characterization uncovers novel biology.</title>
        <authorList>
            <person name="Wiegand S."/>
            <person name="Jogler M."/>
            <person name="Boedeker C."/>
            <person name="Pinto D."/>
            <person name="Vollmers J."/>
            <person name="Rivas-Marin E."/>
            <person name="Kohn T."/>
            <person name="Peeters S.H."/>
            <person name="Heuer A."/>
            <person name="Rast P."/>
            <person name="Oberbeckmann S."/>
            <person name="Bunk B."/>
            <person name="Jeske O."/>
            <person name="Meyerdierks A."/>
            <person name="Storesund J.E."/>
            <person name="Kallscheuer N."/>
            <person name="Luecker S."/>
            <person name="Lage O.M."/>
            <person name="Pohl T."/>
            <person name="Merkel B.J."/>
            <person name="Hornburger P."/>
            <person name="Mueller R.-W."/>
            <person name="Bruemmer F."/>
            <person name="Labrenz M."/>
            <person name="Spormann A.M."/>
            <person name="Op Den Camp H."/>
            <person name="Overmann J."/>
            <person name="Amann R."/>
            <person name="Jetten M.S.M."/>
            <person name="Mascher T."/>
            <person name="Medema M.H."/>
            <person name="Devos D.P."/>
            <person name="Kaster A.-K."/>
            <person name="Ovreas L."/>
            <person name="Rohde M."/>
            <person name="Galperin M.Y."/>
            <person name="Jogler C."/>
        </authorList>
    </citation>
    <scope>NUCLEOTIDE SEQUENCE [LARGE SCALE GENOMIC DNA]</scope>
    <source>
        <strain evidence="2 3">Q31b</strain>
    </source>
</reference>
<keyword evidence="1" id="KW-0472">Membrane</keyword>
<feature type="transmembrane region" description="Helical" evidence="1">
    <location>
        <begin position="204"/>
        <end position="225"/>
    </location>
</feature>